<evidence type="ECO:0000256" key="1">
    <source>
        <dbReference type="SAM" id="MobiDB-lite"/>
    </source>
</evidence>
<evidence type="ECO:0000313" key="3">
    <source>
        <dbReference type="EMBL" id="GAB1315409.1"/>
    </source>
</evidence>
<accession>A0ABQ0GCF9</accession>
<dbReference type="InterPro" id="IPR028000">
    <property type="entry name" value="Pma1"/>
</dbReference>
<gene>
    <name evidence="3" type="ORF">MFIFM68171_05619</name>
</gene>
<feature type="compositionally biased region" description="Gly residues" evidence="1">
    <location>
        <begin position="312"/>
        <end position="324"/>
    </location>
</feature>
<proteinExistence type="predicted"/>
<evidence type="ECO:0000313" key="4">
    <source>
        <dbReference type="Proteomes" id="UP001628179"/>
    </source>
</evidence>
<reference evidence="3 4" key="1">
    <citation type="submission" date="2024-09" db="EMBL/GenBank/DDBJ databases">
        <title>Itraconazole resistance in Madurella fahalii resulting from another homologue of gene encoding cytochrome P450 14-alpha sterol demethylase (CYP51).</title>
        <authorList>
            <person name="Yoshioka I."/>
            <person name="Fahal A.H."/>
            <person name="Kaneko S."/>
            <person name="Yaguchi T."/>
        </authorList>
    </citation>
    <scope>NUCLEOTIDE SEQUENCE [LARGE SCALE GENOMIC DNA]</scope>
    <source>
        <strain evidence="3 4">IFM 68171</strain>
    </source>
</reference>
<feature type="region of interest" description="Disordered" evidence="1">
    <location>
        <begin position="296"/>
        <end position="372"/>
    </location>
</feature>
<dbReference type="RefSeq" id="XP_070917140.1">
    <property type="nucleotide sequence ID" value="XM_071061039.1"/>
</dbReference>
<feature type="transmembrane region" description="Helical" evidence="2">
    <location>
        <begin position="256"/>
        <end position="277"/>
    </location>
</feature>
<keyword evidence="2" id="KW-0472">Membrane</keyword>
<organism evidence="3 4">
    <name type="scientific">Madurella fahalii</name>
    <dbReference type="NCBI Taxonomy" id="1157608"/>
    <lineage>
        <taxon>Eukaryota</taxon>
        <taxon>Fungi</taxon>
        <taxon>Dikarya</taxon>
        <taxon>Ascomycota</taxon>
        <taxon>Pezizomycotina</taxon>
        <taxon>Sordariomycetes</taxon>
        <taxon>Sordariomycetidae</taxon>
        <taxon>Sordariales</taxon>
        <taxon>Sordariales incertae sedis</taxon>
        <taxon>Madurella</taxon>
    </lineage>
</organism>
<dbReference type="EMBL" id="BAAFSV010000003">
    <property type="protein sequence ID" value="GAB1315409.1"/>
    <property type="molecule type" value="Genomic_DNA"/>
</dbReference>
<feature type="compositionally biased region" description="Basic and acidic residues" evidence="1">
    <location>
        <begin position="328"/>
        <end position="343"/>
    </location>
</feature>
<dbReference type="Pfam" id="PF14610">
    <property type="entry name" value="Psg1"/>
    <property type="match status" value="1"/>
</dbReference>
<keyword evidence="4" id="KW-1185">Reference proteome</keyword>
<keyword evidence="2" id="KW-0812">Transmembrane</keyword>
<evidence type="ECO:0000256" key="2">
    <source>
        <dbReference type="SAM" id="Phobius"/>
    </source>
</evidence>
<protein>
    <submittedName>
        <fullName evidence="3">Uncharacterized protein</fullName>
    </submittedName>
</protein>
<sequence>MGGNRNLRRLAVAAAATLLQHSQRSLALPQVGTTVAAAPRPWVTVDPSGVASTVTPAVITTQGHRATVLEAPSSLISTATYTISPDGRPSTYTGLAPVAEATGSTEAGVFLACGNDNAIGPDAPFCQPRRGSTLHPGRTYYITWTPAFFSPPSALVTFHAVYGGTGEGFRSDPLPAARGFYAWRIPADFLTSRAGAPGVLNVTFQLAQDDASTPDASNDLNTYRGPSVYVTSSGASMGPAPGGSGGGGGGPNAAAIAVPVVVVVVVLLVGGACFASWRRRGTVPVLAALRRRSTGGAGYGVRQSRSERVGPTGAGGRGGWGAGGVADNKSETDVGVELTDRDSWSPTARNATGGRNVFREEVERQERQARLG</sequence>
<comment type="caution">
    <text evidence="3">The sequence shown here is derived from an EMBL/GenBank/DDBJ whole genome shotgun (WGS) entry which is preliminary data.</text>
</comment>
<keyword evidence="2" id="KW-1133">Transmembrane helix</keyword>
<feature type="compositionally biased region" description="Basic and acidic residues" evidence="1">
    <location>
        <begin position="357"/>
        <end position="372"/>
    </location>
</feature>
<dbReference type="GeneID" id="98176362"/>
<dbReference type="Proteomes" id="UP001628179">
    <property type="component" value="Unassembled WGS sequence"/>
</dbReference>
<name>A0ABQ0GCF9_9PEZI</name>